<dbReference type="Gene3D" id="3.40.50.720">
    <property type="entry name" value="NAD(P)-binding Rossmann-like Domain"/>
    <property type="match status" value="1"/>
</dbReference>
<dbReference type="InterPro" id="IPR049551">
    <property type="entry name" value="PKS_DH_C"/>
</dbReference>
<feature type="region of interest" description="C-terminal hotdog fold" evidence="4">
    <location>
        <begin position="1678"/>
        <end position="1822"/>
    </location>
</feature>
<dbReference type="Gene3D" id="3.40.366.10">
    <property type="entry name" value="Malonyl-Coenzyme A Acyl Carrier Protein, domain 2"/>
    <property type="match status" value="1"/>
</dbReference>
<dbReference type="Proteomes" id="UP000192907">
    <property type="component" value="Unassembled WGS sequence"/>
</dbReference>
<dbReference type="RefSeq" id="WP_132317831.1">
    <property type="nucleotide sequence ID" value="NZ_FWZT01000006.1"/>
</dbReference>
<dbReference type="Pfam" id="PF00109">
    <property type="entry name" value="ketoacyl-synt"/>
    <property type="match status" value="1"/>
</dbReference>
<evidence type="ECO:0000259" key="6">
    <source>
        <dbReference type="PROSITE" id="PS52019"/>
    </source>
</evidence>
<dbReference type="InterPro" id="IPR049900">
    <property type="entry name" value="PKS_mFAS_DH"/>
</dbReference>
<dbReference type="GO" id="GO:0005737">
    <property type="term" value="C:cytoplasm"/>
    <property type="evidence" value="ECO:0007669"/>
    <property type="project" value="TreeGrafter"/>
</dbReference>
<feature type="active site" description="Proton acceptor; for dehydratase activity" evidence="4">
    <location>
        <position position="1569"/>
    </location>
</feature>
<dbReference type="InterPro" id="IPR016036">
    <property type="entry name" value="Malonyl_transacylase_ACP-bd"/>
</dbReference>
<dbReference type="Gene3D" id="3.30.70.250">
    <property type="entry name" value="Malonyl-CoA ACP transacylase, ACP-binding"/>
    <property type="match status" value="1"/>
</dbReference>
<organism evidence="7 8">
    <name type="scientific">Pseudobacteriovorax antillogorgiicola</name>
    <dbReference type="NCBI Taxonomy" id="1513793"/>
    <lineage>
        <taxon>Bacteria</taxon>
        <taxon>Pseudomonadati</taxon>
        <taxon>Bdellovibrionota</taxon>
        <taxon>Oligoflexia</taxon>
        <taxon>Oligoflexales</taxon>
        <taxon>Pseudobacteriovoracaceae</taxon>
        <taxon>Pseudobacteriovorax</taxon>
    </lineage>
</organism>
<dbReference type="SMART" id="SM00827">
    <property type="entry name" value="PKS_AT"/>
    <property type="match status" value="1"/>
</dbReference>
<dbReference type="SUPFAM" id="SSF54637">
    <property type="entry name" value="Thioesterase/thiol ester dehydrase-isomerase"/>
    <property type="match status" value="2"/>
</dbReference>
<proteinExistence type="predicted"/>
<dbReference type="SUPFAM" id="SSF55048">
    <property type="entry name" value="Probable ACP-binding domain of malonyl-CoA ACP transacylase"/>
    <property type="match status" value="1"/>
</dbReference>
<dbReference type="InterPro" id="IPR016035">
    <property type="entry name" value="Acyl_Trfase/lysoPLipase"/>
</dbReference>
<dbReference type="OrthoDB" id="9778690at2"/>
<evidence type="ECO:0000313" key="7">
    <source>
        <dbReference type="EMBL" id="SMF18082.1"/>
    </source>
</evidence>
<dbReference type="PROSITE" id="PS52019">
    <property type="entry name" value="PKS_MFAS_DH"/>
    <property type="match status" value="1"/>
</dbReference>
<evidence type="ECO:0000256" key="3">
    <source>
        <dbReference type="ARBA" id="ARBA00022679"/>
    </source>
</evidence>
<evidence type="ECO:0000256" key="2">
    <source>
        <dbReference type="ARBA" id="ARBA00022553"/>
    </source>
</evidence>
<dbReference type="SMART" id="SM00825">
    <property type="entry name" value="PKS_KS"/>
    <property type="match status" value="1"/>
</dbReference>
<gene>
    <name evidence="7" type="ORF">SAMN06296036_106161</name>
</gene>
<dbReference type="Pfam" id="PF21089">
    <property type="entry name" value="PKS_DH_N"/>
    <property type="match status" value="1"/>
</dbReference>
<reference evidence="8" key="1">
    <citation type="submission" date="2017-04" db="EMBL/GenBank/DDBJ databases">
        <authorList>
            <person name="Varghese N."/>
            <person name="Submissions S."/>
        </authorList>
    </citation>
    <scope>NUCLEOTIDE SEQUENCE [LARGE SCALE GENOMIC DNA]</scope>
    <source>
        <strain evidence="8">RKEM611</strain>
    </source>
</reference>
<dbReference type="SUPFAM" id="SSF51735">
    <property type="entry name" value="NAD(P)-binding Rossmann-fold domains"/>
    <property type="match status" value="1"/>
</dbReference>
<dbReference type="GO" id="GO:0071770">
    <property type="term" value="P:DIM/DIP cell wall layer assembly"/>
    <property type="evidence" value="ECO:0007669"/>
    <property type="project" value="TreeGrafter"/>
</dbReference>
<dbReference type="InterPro" id="IPR003965">
    <property type="entry name" value="Fatty_acid_synthase"/>
</dbReference>
<dbReference type="InterPro" id="IPR049552">
    <property type="entry name" value="PKS_DH_N"/>
</dbReference>
<evidence type="ECO:0000259" key="5">
    <source>
        <dbReference type="PROSITE" id="PS52004"/>
    </source>
</evidence>
<dbReference type="Pfam" id="PF02801">
    <property type="entry name" value="Ketoacyl-synt_C"/>
    <property type="match status" value="1"/>
</dbReference>
<dbReference type="Pfam" id="PF14765">
    <property type="entry name" value="PS-DH"/>
    <property type="match status" value="1"/>
</dbReference>
<dbReference type="Gene3D" id="3.10.129.110">
    <property type="entry name" value="Polyketide synthase dehydratase"/>
    <property type="match status" value="1"/>
</dbReference>
<dbReference type="InterPro" id="IPR014031">
    <property type="entry name" value="Ketoacyl_synth_C"/>
</dbReference>
<keyword evidence="3" id="KW-0808">Transferase</keyword>
<dbReference type="Pfam" id="PF08659">
    <property type="entry name" value="KR"/>
    <property type="match status" value="1"/>
</dbReference>
<dbReference type="CDD" id="cd00833">
    <property type="entry name" value="PKS"/>
    <property type="match status" value="1"/>
</dbReference>
<dbReference type="InterPro" id="IPR016039">
    <property type="entry name" value="Thiolase-like"/>
</dbReference>
<dbReference type="InterPro" id="IPR057326">
    <property type="entry name" value="KR_dom"/>
</dbReference>
<dbReference type="InterPro" id="IPR036291">
    <property type="entry name" value="NAD(P)-bd_dom_sf"/>
</dbReference>
<dbReference type="Pfam" id="PF00698">
    <property type="entry name" value="Acyl_transf_1"/>
    <property type="match status" value="1"/>
</dbReference>
<dbReference type="Gene3D" id="3.40.47.10">
    <property type="match status" value="1"/>
</dbReference>
<feature type="domain" description="PKS/mFAS DH" evidence="6">
    <location>
        <begin position="1524"/>
        <end position="1822"/>
    </location>
</feature>
<dbReference type="PANTHER" id="PTHR43775">
    <property type="entry name" value="FATTY ACID SYNTHASE"/>
    <property type="match status" value="1"/>
</dbReference>
<dbReference type="SMART" id="SM00822">
    <property type="entry name" value="PKS_KR"/>
    <property type="match status" value="1"/>
</dbReference>
<dbReference type="InterPro" id="IPR036736">
    <property type="entry name" value="ACP-like_sf"/>
</dbReference>
<dbReference type="InterPro" id="IPR001227">
    <property type="entry name" value="Ac_transferase_dom_sf"/>
</dbReference>
<feature type="active site" description="Proton donor; for dehydratase activity" evidence="4">
    <location>
        <position position="1735"/>
    </location>
</feature>
<evidence type="ECO:0000256" key="1">
    <source>
        <dbReference type="ARBA" id="ARBA00022450"/>
    </source>
</evidence>
<dbReference type="SUPFAM" id="SSF53901">
    <property type="entry name" value="Thiolase-like"/>
    <property type="match status" value="1"/>
</dbReference>
<evidence type="ECO:0000256" key="4">
    <source>
        <dbReference type="PROSITE-ProRule" id="PRU01363"/>
    </source>
</evidence>
<dbReference type="PROSITE" id="PS52004">
    <property type="entry name" value="KS3_2"/>
    <property type="match status" value="1"/>
</dbReference>
<dbReference type="InterPro" id="IPR014030">
    <property type="entry name" value="Ketoacyl_synth_N"/>
</dbReference>
<dbReference type="InterPro" id="IPR013968">
    <property type="entry name" value="PKS_KR"/>
</dbReference>
<dbReference type="InterPro" id="IPR029069">
    <property type="entry name" value="HotDog_dom_sf"/>
</dbReference>
<dbReference type="Gene3D" id="3.10.129.10">
    <property type="entry name" value="Hotdog Thioesterase"/>
    <property type="match status" value="2"/>
</dbReference>
<dbReference type="STRING" id="1513793.SAMN06296036_106161"/>
<dbReference type="GO" id="GO:0005886">
    <property type="term" value="C:plasma membrane"/>
    <property type="evidence" value="ECO:0007669"/>
    <property type="project" value="TreeGrafter"/>
</dbReference>
<evidence type="ECO:0000313" key="8">
    <source>
        <dbReference type="Proteomes" id="UP000192907"/>
    </source>
</evidence>
<dbReference type="InterPro" id="IPR020841">
    <property type="entry name" value="PKS_Beta-ketoAc_synthase_dom"/>
</dbReference>
<keyword evidence="8" id="KW-1185">Reference proteome</keyword>
<keyword evidence="2" id="KW-0597">Phosphoprotein</keyword>
<dbReference type="InterPro" id="IPR014043">
    <property type="entry name" value="Acyl_transferase_dom"/>
</dbReference>
<dbReference type="PANTHER" id="PTHR43775:SF37">
    <property type="entry name" value="SI:DKEY-61P9.11"/>
    <property type="match status" value="1"/>
</dbReference>
<dbReference type="GO" id="GO:0004312">
    <property type="term" value="F:fatty acid synthase activity"/>
    <property type="evidence" value="ECO:0007669"/>
    <property type="project" value="InterPro"/>
</dbReference>
<feature type="region of interest" description="N-terminal hotdog fold" evidence="4">
    <location>
        <begin position="1524"/>
        <end position="1666"/>
    </location>
</feature>
<dbReference type="GO" id="GO:0006633">
    <property type="term" value="P:fatty acid biosynthetic process"/>
    <property type="evidence" value="ECO:0007669"/>
    <property type="project" value="InterPro"/>
</dbReference>
<feature type="domain" description="Ketosynthase family 3 (KS3)" evidence="5">
    <location>
        <begin position="5"/>
        <end position="462"/>
    </location>
</feature>
<name>A0A1Y6BLQ4_9BACT</name>
<sequence length="2418" mass="265546">MRNKRDDIAVIGISCWYPGAKSPLELWENILSKRQQFRKMPDERLPLDKYHNPDKKVPDMTYGTEAAVIDGFDFDWQGRRIPKKTFEGTDIVHWLALDVALKALKDSGYNQDSIKKFNTGVILGNTLTGEWTRTNAMRMRWPFFRDTMIAAAKAHGIEGEALEAYLRTTESTFKSVFPDVTEDTLAGALSNTIAGRVCNFLDLHGGGYTIDGACSSSLLAVINAARSLSNGDLDVAFAGGIDISLDTFELIGFAKTGALTASDMRVYDKRASGFIPGEGCGFLILKRHEDAVRDGDRIYATLNGWGISSDGKGGLTAPSVRGQSQAIQTAYNMTDYKLNDVDFIEGHGTGTPLGDRVEVGALADALDETEDASVGLTSLKTIIGHTKAAAGIGALIKAVIAVNRRVVPPLAGCEIPHDIFSKEAEKLYPLIDGYSDDKGAIIRAGVSAMGFGGINSHVTLSSGPQADDSLEPEVSEDKLMASYDSTEVFPFSADSTQELSRKVEKAIAIASKMARGEMIDLSADLCRRVLNREPVKAAVIAWKPDDLVEKLNQLLLELANLVEGQVIQKGNIAVSSHAKIGATAFVFPGQGSQKINMSRKLVERHDWAQDLWEQAEDLLSDEGISLAASYFVKNLHKLPQEEQEQLLSQAKQTEIAQPGICVASAIWAKRLKTLGIKADTVAGHSLGELTALWAAGKISYSDLVRIAGRRGQLMAAKDHERGTMAFISSDRATTESLIKEISDDYLVIANLNADDQTIVSGSLTGIASFIKLANDRGYRAQELAVSNAFHSKFMTDASETLAEKLKNKQIKKSDIKFLSSLDGSFLDEQSNLGEYLAAQMLGQVNYQQTVKTLAESHDVIIEVGPGRVLSNLNMKNLDSNTLVLSTDDQNDDSFKSLVANWFVSGGKIQWTELFNDRFVKPLVDPRDRIYIENPCERELTVTASAGAIAPTSFGNTASLVVPSNGIAVQESAVVPEVIEASVPASGSAHDVVLETVHELTGFETDSISMEMRVLDDLNMDSIKASELVSTIAMKLGRPGEIDFGNFANASLQEIVDAADASSGMIAANPSKPEALPAANAAKTSSTTLRSNRTPWVRTFTESLVASPEKNLQKLSSGSVLVIATDLESIKDKAQVDGASEVVYKTISEVSAADTIGKDHIVIFVADLKNITDADADNYLADLHRIAQVPQGGKRVGIHFVQNDSQLVQLKSFASSLHQERVDLDVSYICFADDLTSELVSQKLSHELATAKPIKKVWYNQSAERLTPSLDVVAADDRSDFDPKLGKNDVVLVTGGAKGITAACVLALAARTGSKFALIGSSPLPEEPCSRSQEIFDTLAQFKDAGFEARYYSCDILSKERVTETVEKIQKDLGTITAFIQGAGLNKPAPLHLSAVPQAQKEFKVKVVGAQNFLDVIKLDELKVFASLTSVIGVLGMPGNTWYALANETLDRLSRNIRTKHNQIHTVSLAYSVWDEVGMGAKLGSVDKLETMGISSISPEQGIQRFLDGFFTKLADQQHVITSRMGLAGVTLEKADSFRYVDDIKAFHKNIETVSRVTLSPENDPYLIDHNYKGTYLFPTVFGLEAMAQVVCYTLGLDKLDGVTIENISLEKPITVGPQGDQVEVYAEVLEASRDGVKVVRAGIRCAKTGYKYDHFAADYVCKGSISEDYLGFDESLCPLGIDPQTDLYGPILFQGPSFQRIREIYQLESDDENEGMTVFRADYQDDLGFTTVLGDPYYRDALLQSAQLIIPKNQCLPVKISSLQVSNQSIERGNQVRMALSDVHRVDEKSFSATVKVMNAQGTVLEIMEDYRLQFIERIEDNPRALDLIHDEKKALMNLEAHSSRFERDTAGRVTFVGPQDNDIVLLETLAQRLGLNDDDIKILASLELGHGAHKVATSAGELSITSCSKANDRLVSASLEQMLPCYMSINSGEAIDKAALPMMSNGIKDFTQMGLSDAYLNDRLLGLWKVFLALGLEVEPASIRFDRLDDQQIEFFWNDDQGQELHVSSLQVSNGDDRVYTLVNRQVTKEQEVMETSESLEQGIVESPEAVETSILGEGENKLLKPYQELSKVLRIDAEPNGPQGQSVFVNSFIPDFKTFSNLGRSVYFSHFFNWMGSARELSSVPVLDRIRELTETGKWGLVTNWASINVLGQCRNRDRIVQARMWCGKISGSQESSVTLNFDWVSLGEDGIEERIATGKMGFTWVEILGHGIVKPAPFPDYYREFIDSMVAQTEDQDSYVPAEEPLKNLNPGRSIFQAPKGPGARVLLREKTFETSLFDANLVGNLYFGNYSIWMGKIRDHYFQKMMPEYYIGIGENGEFRCKDSKIQHLREAMPFDDIRVTMSLAELYEGGLDLYFEFFKVNTDGPDEKLAYGEHKIVWSQSDLEGNVKQIPLPEKVMERLKKIIADKTIASVG</sequence>
<dbReference type="SUPFAM" id="SSF52151">
    <property type="entry name" value="FabD/lysophospholipase-like"/>
    <property type="match status" value="1"/>
</dbReference>
<dbReference type="InterPro" id="IPR050091">
    <property type="entry name" value="PKS_NRPS_Biosynth_Enz"/>
</dbReference>
<dbReference type="GO" id="GO:0005835">
    <property type="term" value="C:fatty acid synthase complex"/>
    <property type="evidence" value="ECO:0007669"/>
    <property type="project" value="InterPro"/>
</dbReference>
<dbReference type="PRINTS" id="PR01483">
    <property type="entry name" value="FASYNTHASE"/>
</dbReference>
<dbReference type="EMBL" id="FWZT01000006">
    <property type="protein sequence ID" value="SMF18082.1"/>
    <property type="molecule type" value="Genomic_DNA"/>
</dbReference>
<accession>A0A1Y6BLQ4</accession>
<keyword evidence="1" id="KW-0596">Phosphopantetheine</keyword>
<dbReference type="Gene3D" id="1.10.1200.10">
    <property type="entry name" value="ACP-like"/>
    <property type="match status" value="1"/>
</dbReference>
<dbReference type="InterPro" id="IPR042104">
    <property type="entry name" value="PKS_dehydratase_sf"/>
</dbReference>
<dbReference type="SUPFAM" id="SSF47336">
    <property type="entry name" value="ACP-like"/>
    <property type="match status" value="1"/>
</dbReference>
<protein>
    <submittedName>
        <fullName evidence="7">Enediyne polyketide synthase</fullName>
    </submittedName>
</protein>